<comment type="caution">
    <text evidence="5">The sequence shown here is derived from an EMBL/GenBank/DDBJ whole genome shotgun (WGS) entry which is preliminary data.</text>
</comment>
<dbReference type="InterPro" id="IPR009057">
    <property type="entry name" value="Homeodomain-like_sf"/>
</dbReference>
<keyword evidence="2" id="KW-0238">DNA-binding</keyword>
<dbReference type="PRINTS" id="PR00032">
    <property type="entry name" value="HTHARAC"/>
</dbReference>
<dbReference type="RefSeq" id="WP_122374620.1">
    <property type="nucleotide sequence ID" value="NZ_BMPB01000011.1"/>
</dbReference>
<protein>
    <submittedName>
        <fullName evidence="5">AraC-like DNA-binding protein</fullName>
    </submittedName>
</protein>
<dbReference type="InterPro" id="IPR018060">
    <property type="entry name" value="HTH_AraC"/>
</dbReference>
<proteinExistence type="predicted"/>
<name>A0ABR6KRI3_9BACT</name>
<accession>A0ABR6KRI3</accession>
<dbReference type="Gene3D" id="2.60.120.10">
    <property type="entry name" value="Jelly Rolls"/>
    <property type="match status" value="1"/>
</dbReference>
<reference evidence="5 6" key="1">
    <citation type="submission" date="2020-08" db="EMBL/GenBank/DDBJ databases">
        <title>Genomic Encyclopedia of Type Strains, Phase IV (KMG-IV): sequencing the most valuable type-strain genomes for metagenomic binning, comparative biology and taxonomic classification.</title>
        <authorList>
            <person name="Goeker M."/>
        </authorList>
    </citation>
    <scope>NUCLEOTIDE SEQUENCE [LARGE SCALE GENOMIC DNA]</scope>
    <source>
        <strain evidence="5 6">DSM 102983</strain>
    </source>
</reference>
<gene>
    <name evidence="5" type="ORF">GGQ57_003917</name>
</gene>
<dbReference type="PANTHER" id="PTHR46796:SF6">
    <property type="entry name" value="ARAC SUBFAMILY"/>
    <property type="match status" value="1"/>
</dbReference>
<evidence type="ECO:0000256" key="1">
    <source>
        <dbReference type="ARBA" id="ARBA00023015"/>
    </source>
</evidence>
<keyword evidence="6" id="KW-1185">Reference proteome</keyword>
<dbReference type="SMART" id="SM00342">
    <property type="entry name" value="HTH_ARAC"/>
    <property type="match status" value="1"/>
</dbReference>
<feature type="domain" description="HTH araC/xylS-type" evidence="4">
    <location>
        <begin position="177"/>
        <end position="271"/>
    </location>
</feature>
<dbReference type="PANTHER" id="PTHR46796">
    <property type="entry name" value="HTH-TYPE TRANSCRIPTIONAL ACTIVATOR RHAS-RELATED"/>
    <property type="match status" value="1"/>
</dbReference>
<evidence type="ECO:0000259" key="4">
    <source>
        <dbReference type="PROSITE" id="PS01124"/>
    </source>
</evidence>
<dbReference type="Proteomes" id="UP000533637">
    <property type="component" value="Unassembled WGS sequence"/>
</dbReference>
<sequence>MEQQETTIFSYSDIIFSFFLNNDTVCSHKAVSHLLIYVYSGQMSIQENGQEITAGAGECVFVKRDHTVTINKGPAKGEQYRGITLKFNRNFLRDYYRSLDRKDIPKGAKPLAVSVLKLPESADIQSLFFSMVPYFNSENKPNDELMQLKLREGLISLLAMNKDFYPTLFDFTEPWKIDILDFLNKNYMHDLSMEEIALYTGRSLATFKRDFRKISSLSPQKWIMQKRLDVAYEKIRSGGEKISDVCFSVGFKNRSHFTTAFKKQFGFTPAR</sequence>
<evidence type="ECO:0000256" key="2">
    <source>
        <dbReference type="ARBA" id="ARBA00023125"/>
    </source>
</evidence>
<dbReference type="InterPro" id="IPR020449">
    <property type="entry name" value="Tscrpt_reg_AraC-type_HTH"/>
</dbReference>
<dbReference type="InterPro" id="IPR037923">
    <property type="entry name" value="HTH-like"/>
</dbReference>
<evidence type="ECO:0000313" key="5">
    <source>
        <dbReference type="EMBL" id="MBB4623993.1"/>
    </source>
</evidence>
<dbReference type="InterPro" id="IPR014710">
    <property type="entry name" value="RmlC-like_jellyroll"/>
</dbReference>
<dbReference type="Pfam" id="PF12833">
    <property type="entry name" value="HTH_18"/>
    <property type="match status" value="1"/>
</dbReference>
<evidence type="ECO:0000256" key="3">
    <source>
        <dbReference type="ARBA" id="ARBA00023163"/>
    </source>
</evidence>
<dbReference type="EMBL" id="JACHOC010000008">
    <property type="protein sequence ID" value="MBB4623993.1"/>
    <property type="molecule type" value="Genomic_DNA"/>
</dbReference>
<organism evidence="5 6">
    <name type="scientific">Parabacteroides faecis</name>
    <dbReference type="NCBI Taxonomy" id="1217282"/>
    <lineage>
        <taxon>Bacteria</taxon>
        <taxon>Pseudomonadati</taxon>
        <taxon>Bacteroidota</taxon>
        <taxon>Bacteroidia</taxon>
        <taxon>Bacteroidales</taxon>
        <taxon>Tannerellaceae</taxon>
        <taxon>Parabacteroides</taxon>
    </lineage>
</organism>
<keyword evidence="3" id="KW-0804">Transcription</keyword>
<dbReference type="InterPro" id="IPR054015">
    <property type="entry name" value="ExsA-like_N"/>
</dbReference>
<keyword evidence="1" id="KW-0805">Transcription regulation</keyword>
<dbReference type="PROSITE" id="PS01124">
    <property type="entry name" value="HTH_ARAC_FAMILY_2"/>
    <property type="match status" value="1"/>
</dbReference>
<dbReference type="Pfam" id="PF22200">
    <property type="entry name" value="ExsA_N"/>
    <property type="match status" value="1"/>
</dbReference>
<dbReference type="Gene3D" id="1.10.10.60">
    <property type="entry name" value="Homeodomain-like"/>
    <property type="match status" value="1"/>
</dbReference>
<dbReference type="SUPFAM" id="SSF51215">
    <property type="entry name" value="Regulatory protein AraC"/>
    <property type="match status" value="1"/>
</dbReference>
<dbReference type="SUPFAM" id="SSF46689">
    <property type="entry name" value="Homeodomain-like"/>
    <property type="match status" value="2"/>
</dbReference>
<dbReference type="InterPro" id="IPR050204">
    <property type="entry name" value="AraC_XylS_family_regulators"/>
</dbReference>
<evidence type="ECO:0000313" key="6">
    <source>
        <dbReference type="Proteomes" id="UP000533637"/>
    </source>
</evidence>